<keyword evidence="2" id="KW-0472">Membrane</keyword>
<accession>A0A9P8UCK2</accession>
<comment type="caution">
    <text evidence="3">The sequence shown here is derived from an EMBL/GenBank/DDBJ whole genome shotgun (WGS) entry which is preliminary data.</text>
</comment>
<proteinExistence type="predicted"/>
<feature type="transmembrane region" description="Helical" evidence="2">
    <location>
        <begin position="33"/>
        <end position="57"/>
    </location>
</feature>
<evidence type="ECO:0000313" key="4">
    <source>
        <dbReference type="Proteomes" id="UP000758603"/>
    </source>
</evidence>
<feature type="region of interest" description="Disordered" evidence="1">
    <location>
        <begin position="120"/>
        <end position="143"/>
    </location>
</feature>
<evidence type="ECO:0000256" key="1">
    <source>
        <dbReference type="SAM" id="MobiDB-lite"/>
    </source>
</evidence>
<gene>
    <name evidence="3" type="ORF">BKA67DRAFT_539412</name>
</gene>
<keyword evidence="2" id="KW-1133">Transmembrane helix</keyword>
<dbReference type="EMBL" id="JAGPXC010000008">
    <property type="protein sequence ID" value="KAH6647554.1"/>
    <property type="molecule type" value="Genomic_DNA"/>
</dbReference>
<keyword evidence="4" id="KW-1185">Reference proteome</keyword>
<dbReference type="GeneID" id="70129522"/>
<dbReference type="RefSeq" id="XP_045954066.1">
    <property type="nucleotide sequence ID" value="XM_046100630.1"/>
</dbReference>
<protein>
    <submittedName>
        <fullName evidence="3">Uncharacterized protein</fullName>
    </submittedName>
</protein>
<dbReference type="Proteomes" id="UP000758603">
    <property type="component" value="Unassembled WGS sequence"/>
</dbReference>
<evidence type="ECO:0000256" key="2">
    <source>
        <dbReference type="SAM" id="Phobius"/>
    </source>
</evidence>
<feature type="transmembrane region" description="Helical" evidence="2">
    <location>
        <begin position="77"/>
        <end position="96"/>
    </location>
</feature>
<dbReference type="AlphaFoldDB" id="A0A9P8UCK2"/>
<sequence>MGLPYSKQIHTAFDQVTPLVAAGFEVLRTTKNIAVFLAFLQVFVAVVLTLNLCALLGLIMTVNPELELERTRIVTPVLKWLAGWVLQYAGTMLWLLKLGIVLSTAAGGVAVWQGSLAGTRVPGEGSEGVESEKGGETGEVGDG</sequence>
<dbReference type="OrthoDB" id="3647at2759"/>
<reference evidence="3" key="1">
    <citation type="journal article" date="2021" name="Nat. Commun.">
        <title>Genetic determinants of endophytism in the Arabidopsis root mycobiome.</title>
        <authorList>
            <person name="Mesny F."/>
            <person name="Miyauchi S."/>
            <person name="Thiergart T."/>
            <person name="Pickel B."/>
            <person name="Atanasova L."/>
            <person name="Karlsson M."/>
            <person name="Huettel B."/>
            <person name="Barry K.W."/>
            <person name="Haridas S."/>
            <person name="Chen C."/>
            <person name="Bauer D."/>
            <person name="Andreopoulos W."/>
            <person name="Pangilinan J."/>
            <person name="LaButti K."/>
            <person name="Riley R."/>
            <person name="Lipzen A."/>
            <person name="Clum A."/>
            <person name="Drula E."/>
            <person name="Henrissat B."/>
            <person name="Kohler A."/>
            <person name="Grigoriev I.V."/>
            <person name="Martin F.M."/>
            <person name="Hacquard S."/>
        </authorList>
    </citation>
    <scope>NUCLEOTIDE SEQUENCE</scope>
    <source>
        <strain evidence="3">MPI-SDFR-AT-0073</strain>
    </source>
</reference>
<keyword evidence="2" id="KW-0812">Transmembrane</keyword>
<name>A0A9P8UCK2_9PEZI</name>
<evidence type="ECO:0000313" key="3">
    <source>
        <dbReference type="EMBL" id="KAH6647554.1"/>
    </source>
</evidence>
<organism evidence="3 4">
    <name type="scientific">Truncatella angustata</name>
    <dbReference type="NCBI Taxonomy" id="152316"/>
    <lineage>
        <taxon>Eukaryota</taxon>
        <taxon>Fungi</taxon>
        <taxon>Dikarya</taxon>
        <taxon>Ascomycota</taxon>
        <taxon>Pezizomycotina</taxon>
        <taxon>Sordariomycetes</taxon>
        <taxon>Xylariomycetidae</taxon>
        <taxon>Amphisphaeriales</taxon>
        <taxon>Sporocadaceae</taxon>
        <taxon>Truncatella</taxon>
    </lineage>
</organism>